<dbReference type="NCBIfam" id="NF005559">
    <property type="entry name" value="PRK07231.1"/>
    <property type="match status" value="1"/>
</dbReference>
<reference evidence="4" key="1">
    <citation type="journal article" date="2019" name="Int. J. Syst. Evol. Microbiol.">
        <title>The Global Catalogue of Microorganisms (GCM) 10K type strain sequencing project: providing services to taxonomists for standard genome sequencing and annotation.</title>
        <authorList>
            <consortium name="The Broad Institute Genomics Platform"/>
            <consortium name="The Broad Institute Genome Sequencing Center for Infectious Disease"/>
            <person name="Wu L."/>
            <person name="Ma J."/>
        </authorList>
    </citation>
    <scope>NUCLEOTIDE SEQUENCE [LARGE SCALE GENOMIC DNA]</scope>
    <source>
        <strain evidence="4">CCUG 56608</strain>
    </source>
</reference>
<dbReference type="EMBL" id="JBHTKK010000001">
    <property type="protein sequence ID" value="MFD1064735.1"/>
    <property type="molecule type" value="Genomic_DNA"/>
</dbReference>
<gene>
    <name evidence="3" type="ORF">ACFQ19_01735</name>
</gene>
<dbReference type="PRINTS" id="PR00081">
    <property type="entry name" value="GDHRDH"/>
</dbReference>
<evidence type="ECO:0000313" key="4">
    <source>
        <dbReference type="Proteomes" id="UP001597041"/>
    </source>
</evidence>
<proteinExistence type="inferred from homology"/>
<comment type="caution">
    <text evidence="3">The sequence shown here is derived from an EMBL/GenBank/DDBJ whole genome shotgun (WGS) entry which is preliminary data.</text>
</comment>
<name>A0ABW3NE95_9BACI</name>
<dbReference type="PRINTS" id="PR00080">
    <property type="entry name" value="SDRFAMILY"/>
</dbReference>
<dbReference type="SUPFAM" id="SSF51735">
    <property type="entry name" value="NAD(P)-binding Rossmann-fold domains"/>
    <property type="match status" value="1"/>
</dbReference>
<dbReference type="Pfam" id="PF13561">
    <property type="entry name" value="adh_short_C2"/>
    <property type="match status" value="1"/>
</dbReference>
<dbReference type="EC" id="1.1.1.-" evidence="3"/>
<dbReference type="GO" id="GO:0016491">
    <property type="term" value="F:oxidoreductase activity"/>
    <property type="evidence" value="ECO:0007669"/>
    <property type="project" value="UniProtKB-KW"/>
</dbReference>
<accession>A0ABW3NE95</accession>
<sequence>MSGKLEGKIAIVTGGTGGIGKATVELFLKEGAKVAAVDINEEKLKELEKEVHSEDNLVTVQADVSKEADVKNYVNTVMDKFGRIDILFNNAGILGEVKPFLEQTIDNFDQVLSVNVRGSALGLLNVLPVMAEQKSGSVINTSSISGLIATNGFAPYDTSKHAVNGLTKNAAKDVAKYGVRVNSIHPSQVDTDMVKDVESGINAEDTESVKSDLQAAIPMGRYAKPEEVAKLALFLASDDSEFITGSQYRIDGGLVS</sequence>
<dbReference type="RefSeq" id="WP_379590197.1">
    <property type="nucleotide sequence ID" value="NZ_JBHTKK010000001.1"/>
</dbReference>
<dbReference type="InterPro" id="IPR036291">
    <property type="entry name" value="NAD(P)-bd_dom_sf"/>
</dbReference>
<evidence type="ECO:0000256" key="2">
    <source>
        <dbReference type="ARBA" id="ARBA00023002"/>
    </source>
</evidence>
<protein>
    <submittedName>
        <fullName evidence="3">SDR family NAD(P)-dependent oxidoreductase</fullName>
        <ecNumber evidence="3">1.1.1.-</ecNumber>
    </submittedName>
</protein>
<dbReference type="Proteomes" id="UP001597041">
    <property type="component" value="Unassembled WGS sequence"/>
</dbReference>
<dbReference type="PANTHER" id="PTHR24321:SF8">
    <property type="entry name" value="ESTRADIOL 17-BETA-DEHYDROGENASE 8-RELATED"/>
    <property type="match status" value="1"/>
</dbReference>
<evidence type="ECO:0000256" key="1">
    <source>
        <dbReference type="ARBA" id="ARBA00006484"/>
    </source>
</evidence>
<keyword evidence="2 3" id="KW-0560">Oxidoreductase</keyword>
<dbReference type="Gene3D" id="3.40.50.720">
    <property type="entry name" value="NAD(P)-binding Rossmann-like Domain"/>
    <property type="match status" value="1"/>
</dbReference>
<comment type="similarity">
    <text evidence="1">Belongs to the short-chain dehydrogenases/reductases (SDR) family.</text>
</comment>
<keyword evidence="4" id="KW-1185">Reference proteome</keyword>
<dbReference type="CDD" id="cd05233">
    <property type="entry name" value="SDR_c"/>
    <property type="match status" value="1"/>
</dbReference>
<organism evidence="3 4">
    <name type="scientific">Oceanobacillus locisalsi</name>
    <dbReference type="NCBI Taxonomy" id="546107"/>
    <lineage>
        <taxon>Bacteria</taxon>
        <taxon>Bacillati</taxon>
        <taxon>Bacillota</taxon>
        <taxon>Bacilli</taxon>
        <taxon>Bacillales</taxon>
        <taxon>Bacillaceae</taxon>
        <taxon>Oceanobacillus</taxon>
    </lineage>
</organism>
<dbReference type="InterPro" id="IPR002347">
    <property type="entry name" value="SDR_fam"/>
</dbReference>
<evidence type="ECO:0000313" key="3">
    <source>
        <dbReference type="EMBL" id="MFD1064735.1"/>
    </source>
</evidence>
<dbReference type="PANTHER" id="PTHR24321">
    <property type="entry name" value="DEHYDROGENASES, SHORT CHAIN"/>
    <property type="match status" value="1"/>
</dbReference>